<evidence type="ECO:0000256" key="10">
    <source>
        <dbReference type="ARBA" id="ARBA00023315"/>
    </source>
</evidence>
<keyword evidence="7" id="KW-0276">Fatty acid metabolism</keyword>
<dbReference type="RefSeq" id="WP_172207341.1">
    <property type="nucleotide sequence ID" value="NZ_BLLI01000003.1"/>
</dbReference>
<keyword evidence="10 14" id="KW-0012">Acyltransferase</keyword>
<accession>A0A6A0BB29</accession>
<dbReference type="InterPro" id="IPR016039">
    <property type="entry name" value="Thiolase-like"/>
</dbReference>
<proteinExistence type="inferred from homology"/>
<evidence type="ECO:0000256" key="7">
    <source>
        <dbReference type="ARBA" id="ARBA00022832"/>
    </source>
</evidence>
<dbReference type="EMBL" id="BLLI01000003">
    <property type="protein sequence ID" value="GFH41661.1"/>
    <property type="molecule type" value="Genomic_DNA"/>
</dbReference>
<keyword evidence="8" id="KW-0443">Lipid metabolism</keyword>
<evidence type="ECO:0000259" key="17">
    <source>
        <dbReference type="PROSITE" id="PS52004"/>
    </source>
</evidence>
<dbReference type="NCBIfam" id="TIGR03150">
    <property type="entry name" value="fabF"/>
    <property type="match status" value="1"/>
</dbReference>
<comment type="function">
    <text evidence="11 14">Involved in the type II fatty acid elongation cycle. Catalyzes the elongation of a wide range of acyl-ACP by the addition of two carbons from malonyl-ACP to an acyl acceptor. Can efficiently catalyze the conversion of palmitoleoyl-ACP (cis-hexadec-9-enoyl-ACP) to cis-vaccenoyl-ACP (cis-octadec-11-enoyl-ACP), an essential step in the thermal regulation of fatty acid composition.</text>
</comment>
<organism evidence="18 19">
    <name type="scientific">Pseudolactococcus hodotermopsidis</name>
    <dbReference type="NCBI Taxonomy" id="2709157"/>
    <lineage>
        <taxon>Bacteria</taxon>
        <taxon>Bacillati</taxon>
        <taxon>Bacillota</taxon>
        <taxon>Bacilli</taxon>
        <taxon>Lactobacillales</taxon>
        <taxon>Streptococcaceae</taxon>
        <taxon>Pseudolactococcus</taxon>
    </lineage>
</organism>
<dbReference type="CDD" id="cd00834">
    <property type="entry name" value="KAS_I_II"/>
    <property type="match status" value="1"/>
</dbReference>
<dbReference type="PANTHER" id="PTHR11712:SF336">
    <property type="entry name" value="3-OXOACYL-[ACYL-CARRIER-PROTEIN] SYNTHASE, MITOCHONDRIAL"/>
    <property type="match status" value="1"/>
</dbReference>
<dbReference type="GO" id="GO:0006633">
    <property type="term" value="P:fatty acid biosynthetic process"/>
    <property type="evidence" value="ECO:0007669"/>
    <property type="project" value="UniProtKB-UniRule"/>
</dbReference>
<evidence type="ECO:0000313" key="19">
    <source>
        <dbReference type="Proteomes" id="UP000480303"/>
    </source>
</evidence>
<dbReference type="InterPro" id="IPR000794">
    <property type="entry name" value="Beta-ketoacyl_synthase"/>
</dbReference>
<evidence type="ECO:0000256" key="11">
    <source>
        <dbReference type="ARBA" id="ARBA00024006"/>
    </source>
</evidence>
<evidence type="ECO:0000256" key="15">
    <source>
        <dbReference type="PIRSR" id="PIRSR000447-1"/>
    </source>
</evidence>
<comment type="caution">
    <text evidence="18">The sequence shown here is derived from an EMBL/GenBank/DDBJ whole genome shotgun (WGS) entry which is preliminary data.</text>
</comment>
<dbReference type="InterPro" id="IPR017568">
    <property type="entry name" value="3-oxoacyl-ACP_synth-2"/>
</dbReference>
<comment type="catalytic activity">
    <reaction evidence="13 14">
        <text>a fatty acyl-[ACP] + malonyl-[ACP] + H(+) = a 3-oxoacyl-[ACP] + holo-[ACP] + CO2</text>
        <dbReference type="Rhea" id="RHEA:22836"/>
        <dbReference type="Rhea" id="RHEA-COMP:9623"/>
        <dbReference type="Rhea" id="RHEA-COMP:9685"/>
        <dbReference type="Rhea" id="RHEA-COMP:9916"/>
        <dbReference type="Rhea" id="RHEA-COMP:14125"/>
        <dbReference type="ChEBI" id="CHEBI:15378"/>
        <dbReference type="ChEBI" id="CHEBI:16526"/>
        <dbReference type="ChEBI" id="CHEBI:64479"/>
        <dbReference type="ChEBI" id="CHEBI:78449"/>
        <dbReference type="ChEBI" id="CHEBI:78776"/>
        <dbReference type="ChEBI" id="CHEBI:138651"/>
    </reaction>
</comment>
<dbReference type="SMART" id="SM00825">
    <property type="entry name" value="PKS_KS"/>
    <property type="match status" value="1"/>
</dbReference>
<evidence type="ECO:0000256" key="4">
    <source>
        <dbReference type="ARBA" id="ARBA00014657"/>
    </source>
</evidence>
<dbReference type="InterPro" id="IPR014030">
    <property type="entry name" value="Ketoacyl_synth_N"/>
</dbReference>
<dbReference type="GO" id="GO:0004315">
    <property type="term" value="F:3-oxoacyl-[acyl-carrier-protein] synthase activity"/>
    <property type="evidence" value="ECO:0007669"/>
    <property type="project" value="UniProtKB-UniRule"/>
</dbReference>
<dbReference type="PROSITE" id="PS52004">
    <property type="entry name" value="KS3_2"/>
    <property type="match status" value="1"/>
</dbReference>
<dbReference type="FunFam" id="3.40.47.10:FF:000018">
    <property type="entry name" value="3-oxoacyl-[acyl-carrier-protein] synthase 2"/>
    <property type="match status" value="1"/>
</dbReference>
<evidence type="ECO:0000256" key="8">
    <source>
        <dbReference type="ARBA" id="ARBA00023098"/>
    </source>
</evidence>
<keyword evidence="9 14" id="KW-0275">Fatty acid biosynthesis</keyword>
<comment type="pathway">
    <text evidence="1 14">Lipid metabolism; fatty acid biosynthesis.</text>
</comment>
<dbReference type="InterPro" id="IPR020841">
    <property type="entry name" value="PKS_Beta-ketoAc_synthase_dom"/>
</dbReference>
<evidence type="ECO:0000256" key="1">
    <source>
        <dbReference type="ARBA" id="ARBA00005194"/>
    </source>
</evidence>
<evidence type="ECO:0000256" key="5">
    <source>
        <dbReference type="ARBA" id="ARBA00022516"/>
    </source>
</evidence>
<feature type="domain" description="Ketosynthase family 3 (KS3)" evidence="17">
    <location>
        <begin position="2"/>
        <end position="412"/>
    </location>
</feature>
<dbReference type="UniPathway" id="UPA00094"/>
<evidence type="ECO:0000256" key="2">
    <source>
        <dbReference type="ARBA" id="ARBA00008467"/>
    </source>
</evidence>
<dbReference type="AlphaFoldDB" id="A0A6A0BB29"/>
<dbReference type="NCBIfam" id="NF005589">
    <property type="entry name" value="PRK07314.1"/>
    <property type="match status" value="1"/>
</dbReference>
<evidence type="ECO:0000256" key="3">
    <source>
        <dbReference type="ARBA" id="ARBA00012356"/>
    </source>
</evidence>
<evidence type="ECO:0000256" key="16">
    <source>
        <dbReference type="RuleBase" id="RU003694"/>
    </source>
</evidence>
<dbReference type="PIRSF" id="PIRSF000447">
    <property type="entry name" value="KAS_II"/>
    <property type="match status" value="1"/>
</dbReference>
<keyword evidence="6 14" id="KW-0808">Transferase</keyword>
<keyword evidence="19" id="KW-1185">Reference proteome</keyword>
<feature type="active site" description="For beta-ketoacyl synthase activity" evidence="15">
    <location>
        <position position="166"/>
    </location>
</feature>
<keyword evidence="5 14" id="KW-0444">Lipid biosynthesis</keyword>
<dbReference type="Gene3D" id="3.40.47.10">
    <property type="match status" value="1"/>
</dbReference>
<sequence length="416" mass="43600">MTNRVVITGYGVTSPIGNTPEEFWTNLEAGNTGIDVIKKFDATETGITVAAEVKNFPFDKYFVHKDKKRMDTFSLYAIYAALEALDMAGIDTENDENLNHDRFGVIIGSGIAGLPVIQEQGKRLALKGPKRVAPLFVPLSLVNMATGNIAMRVKAKGVSRAEVTACAAGTNAIGSAFREIKNGYADVMLAGGTEAAICEFGVAGFANLTALTSETDPKRASIPFDKERSGFVMGEGSGILVLESLEHAKARGANILAEIVGYGSTNDAHHMTTPLPDGSGAAKAMQLALDEAGIAPSEVGYINAHGTSTQANEKGEALAIHTVFGDDENVLVSSTKALTGHALGAAGGIEAVATLEAIQHQYAPVNAGTTELDENTSIINVVLGQGKPHNIKYAISNSLGFGGHNAVIALKKWEDD</sequence>
<evidence type="ECO:0000256" key="14">
    <source>
        <dbReference type="PIRNR" id="PIRNR000447"/>
    </source>
</evidence>
<dbReference type="Pfam" id="PF00109">
    <property type="entry name" value="ketoacyl-synt"/>
    <property type="match status" value="1"/>
</dbReference>
<evidence type="ECO:0000256" key="6">
    <source>
        <dbReference type="ARBA" id="ARBA00022679"/>
    </source>
</evidence>
<reference evidence="18 19" key="1">
    <citation type="submission" date="2020-02" db="EMBL/GenBank/DDBJ databases">
        <title>Draft genome sequence of Lactococcus sp. Hs30E4-3.</title>
        <authorList>
            <person name="Noda S."/>
            <person name="Yuki M."/>
            <person name="Ohkuma M."/>
        </authorList>
    </citation>
    <scope>NUCLEOTIDE SEQUENCE [LARGE SCALE GENOMIC DNA]</scope>
    <source>
        <strain evidence="18 19">Hs30E4-3</strain>
    </source>
</reference>
<evidence type="ECO:0000313" key="18">
    <source>
        <dbReference type="EMBL" id="GFH41661.1"/>
    </source>
</evidence>
<name>A0A6A0BB29_9LACT</name>
<dbReference type="PANTHER" id="PTHR11712">
    <property type="entry name" value="POLYKETIDE SYNTHASE-RELATED"/>
    <property type="match status" value="1"/>
</dbReference>
<dbReference type="Pfam" id="PF02801">
    <property type="entry name" value="Ketoacyl-synt_C"/>
    <property type="match status" value="1"/>
</dbReference>
<comment type="similarity">
    <text evidence="2 14 16">Belongs to the thiolase-like superfamily. Beta-ketoacyl-ACP synthases family.</text>
</comment>
<dbReference type="SUPFAM" id="SSF53901">
    <property type="entry name" value="Thiolase-like"/>
    <property type="match status" value="2"/>
</dbReference>
<comment type="catalytic activity">
    <reaction evidence="12 14">
        <text>(9Z)-hexadecenoyl-[ACP] + malonyl-[ACP] + H(+) = 3-oxo-(11Z)-octadecenoyl-[ACP] + holo-[ACP] + CO2</text>
        <dbReference type="Rhea" id="RHEA:55040"/>
        <dbReference type="Rhea" id="RHEA-COMP:9623"/>
        <dbReference type="Rhea" id="RHEA-COMP:9685"/>
        <dbReference type="Rhea" id="RHEA-COMP:10800"/>
        <dbReference type="Rhea" id="RHEA-COMP:14074"/>
        <dbReference type="ChEBI" id="CHEBI:15378"/>
        <dbReference type="ChEBI" id="CHEBI:16526"/>
        <dbReference type="ChEBI" id="CHEBI:64479"/>
        <dbReference type="ChEBI" id="CHEBI:78449"/>
        <dbReference type="ChEBI" id="CHEBI:83989"/>
        <dbReference type="ChEBI" id="CHEBI:138538"/>
        <dbReference type="EC" id="2.3.1.179"/>
    </reaction>
</comment>
<evidence type="ECO:0000256" key="13">
    <source>
        <dbReference type="ARBA" id="ARBA00047659"/>
    </source>
</evidence>
<evidence type="ECO:0000256" key="12">
    <source>
        <dbReference type="ARBA" id="ARBA00047318"/>
    </source>
</evidence>
<gene>
    <name evidence="18" type="primary">fabF</name>
    <name evidence="18" type="ORF">Hs30E_02120</name>
</gene>
<protein>
    <recommendedName>
        <fullName evidence="4 14">3-oxoacyl-[acyl-carrier-protein] synthase 2</fullName>
        <ecNumber evidence="3 14">2.3.1.179</ecNumber>
    </recommendedName>
</protein>
<dbReference type="Proteomes" id="UP000480303">
    <property type="component" value="Unassembled WGS sequence"/>
</dbReference>
<dbReference type="EC" id="2.3.1.179" evidence="3 14"/>
<dbReference type="GO" id="GO:0005829">
    <property type="term" value="C:cytosol"/>
    <property type="evidence" value="ECO:0007669"/>
    <property type="project" value="TreeGrafter"/>
</dbReference>
<evidence type="ECO:0000256" key="9">
    <source>
        <dbReference type="ARBA" id="ARBA00023160"/>
    </source>
</evidence>
<dbReference type="InterPro" id="IPR014031">
    <property type="entry name" value="Ketoacyl_synth_C"/>
</dbReference>